<dbReference type="Gene3D" id="3.40.50.1820">
    <property type="entry name" value="alpha/beta hydrolase"/>
    <property type="match status" value="1"/>
</dbReference>
<protein>
    <recommendedName>
        <fullName evidence="1">Partial AB-hydrolase lipase domain-containing protein</fullName>
    </recommendedName>
</protein>
<evidence type="ECO:0000259" key="1">
    <source>
        <dbReference type="Pfam" id="PF04083"/>
    </source>
</evidence>
<comment type="caution">
    <text evidence="2">The sequence shown here is derived from an EMBL/GenBank/DDBJ whole genome shotgun (WGS) entry which is preliminary data.</text>
</comment>
<dbReference type="AlphaFoldDB" id="A0AAN9LNJ4"/>
<dbReference type="EMBL" id="JAYMYQ010000004">
    <property type="protein sequence ID" value="KAK7339355.1"/>
    <property type="molecule type" value="Genomic_DNA"/>
</dbReference>
<reference evidence="2 3" key="1">
    <citation type="submission" date="2024-01" db="EMBL/GenBank/DDBJ databases">
        <title>The genomes of 5 underutilized Papilionoideae crops provide insights into root nodulation and disease resistanc.</title>
        <authorList>
            <person name="Jiang F."/>
        </authorList>
    </citation>
    <scope>NUCLEOTIDE SEQUENCE [LARGE SCALE GENOMIC DNA]</scope>
    <source>
        <strain evidence="2">LVBAO_FW01</strain>
        <tissue evidence="2">Leaves</tissue>
    </source>
</reference>
<accession>A0AAN9LNJ4</accession>
<feature type="domain" description="Partial AB-hydrolase lipase" evidence="1">
    <location>
        <begin position="31"/>
        <end position="89"/>
    </location>
</feature>
<dbReference type="Pfam" id="PF04083">
    <property type="entry name" value="Abhydro_lipase"/>
    <property type="match status" value="1"/>
</dbReference>
<evidence type="ECO:0000313" key="2">
    <source>
        <dbReference type="EMBL" id="KAK7339355.1"/>
    </source>
</evidence>
<evidence type="ECO:0000313" key="3">
    <source>
        <dbReference type="Proteomes" id="UP001367508"/>
    </source>
</evidence>
<dbReference type="InterPro" id="IPR006693">
    <property type="entry name" value="AB_hydrolase_lipase"/>
</dbReference>
<gene>
    <name evidence="2" type="ORF">VNO77_20016</name>
</gene>
<dbReference type="SUPFAM" id="SSF53474">
    <property type="entry name" value="alpha/beta-Hydrolases"/>
    <property type="match status" value="1"/>
</dbReference>
<keyword evidence="3" id="KW-1185">Reference proteome</keyword>
<name>A0AAN9LNJ4_CANGL</name>
<dbReference type="GO" id="GO:0006629">
    <property type="term" value="P:lipid metabolic process"/>
    <property type="evidence" value="ECO:0007669"/>
    <property type="project" value="InterPro"/>
</dbReference>
<sequence>MYYCSRREKKKIPPNNEWPTSSPIINDGVCKTMVETQGYICEEHEVITEDGYILSLQRIPTGRSGKKTNKQPVLLQHGLTAEAVSWLFNSPNESLGFISADNGYDVWLTNSRGTKYSRGHKSLSPNDKDYWNRSWDELSTYDLPTFVQYVYNINTG</sequence>
<dbReference type="Proteomes" id="UP001367508">
    <property type="component" value="Unassembled WGS sequence"/>
</dbReference>
<proteinExistence type="predicted"/>
<organism evidence="2 3">
    <name type="scientific">Canavalia gladiata</name>
    <name type="common">Sword bean</name>
    <name type="synonym">Dolichos gladiatus</name>
    <dbReference type="NCBI Taxonomy" id="3824"/>
    <lineage>
        <taxon>Eukaryota</taxon>
        <taxon>Viridiplantae</taxon>
        <taxon>Streptophyta</taxon>
        <taxon>Embryophyta</taxon>
        <taxon>Tracheophyta</taxon>
        <taxon>Spermatophyta</taxon>
        <taxon>Magnoliopsida</taxon>
        <taxon>eudicotyledons</taxon>
        <taxon>Gunneridae</taxon>
        <taxon>Pentapetalae</taxon>
        <taxon>rosids</taxon>
        <taxon>fabids</taxon>
        <taxon>Fabales</taxon>
        <taxon>Fabaceae</taxon>
        <taxon>Papilionoideae</taxon>
        <taxon>50 kb inversion clade</taxon>
        <taxon>NPAAA clade</taxon>
        <taxon>indigoferoid/millettioid clade</taxon>
        <taxon>Phaseoleae</taxon>
        <taxon>Canavalia</taxon>
    </lineage>
</organism>
<dbReference type="InterPro" id="IPR029058">
    <property type="entry name" value="AB_hydrolase_fold"/>
</dbReference>
<dbReference type="PANTHER" id="PTHR11005">
    <property type="entry name" value="LYSOSOMAL ACID LIPASE-RELATED"/>
    <property type="match status" value="1"/>
</dbReference>